<evidence type="ECO:0000259" key="8">
    <source>
        <dbReference type="PROSITE" id="PS51405"/>
    </source>
</evidence>
<evidence type="ECO:0000256" key="4">
    <source>
        <dbReference type="ARBA" id="ARBA00022723"/>
    </source>
</evidence>
<dbReference type="PANTHER" id="PTHR33577:SF9">
    <property type="entry name" value="PEROXIDASE STCC"/>
    <property type="match status" value="1"/>
</dbReference>
<proteinExistence type="inferred from homology"/>
<dbReference type="InterPro" id="IPR036851">
    <property type="entry name" value="Chloroperoxidase-like_sf"/>
</dbReference>
<comment type="similarity">
    <text evidence="7">Belongs to the chloroperoxidase family.</text>
</comment>
<name>A0A9P7FQZ4_9AGAR</name>
<dbReference type="SUPFAM" id="SSF47571">
    <property type="entry name" value="Cloroperoxidase"/>
    <property type="match status" value="1"/>
</dbReference>
<keyword evidence="6" id="KW-0408">Iron</keyword>
<dbReference type="GO" id="GO:0004601">
    <property type="term" value="F:peroxidase activity"/>
    <property type="evidence" value="ECO:0007669"/>
    <property type="project" value="UniProtKB-KW"/>
</dbReference>
<dbReference type="EMBL" id="JABCKI010006334">
    <property type="protein sequence ID" value="KAG5634623.1"/>
    <property type="molecule type" value="Genomic_DNA"/>
</dbReference>
<dbReference type="AlphaFoldDB" id="A0A9P7FQZ4"/>
<dbReference type="Pfam" id="PF01328">
    <property type="entry name" value="Peroxidase_2"/>
    <property type="match status" value="1"/>
</dbReference>
<evidence type="ECO:0000256" key="3">
    <source>
        <dbReference type="ARBA" id="ARBA00022617"/>
    </source>
</evidence>
<reference evidence="9" key="2">
    <citation type="submission" date="2021-10" db="EMBL/GenBank/DDBJ databases">
        <title>Phylogenomics reveals ancestral predisposition of the termite-cultivated fungus Termitomyces towards a domesticated lifestyle.</title>
        <authorList>
            <person name="Auxier B."/>
            <person name="Grum-Grzhimaylo A."/>
            <person name="Cardenas M.E."/>
            <person name="Lodge J.D."/>
            <person name="Laessoe T."/>
            <person name="Pedersen O."/>
            <person name="Smith M.E."/>
            <person name="Kuyper T.W."/>
            <person name="Franco-Molano E.A."/>
            <person name="Baroni T.J."/>
            <person name="Aanen D.K."/>
        </authorList>
    </citation>
    <scope>NUCLEOTIDE SEQUENCE</scope>
    <source>
        <strain evidence="9">D49</strain>
    </source>
</reference>
<comment type="caution">
    <text evidence="9">The sequence shown here is derived from an EMBL/GenBank/DDBJ whole genome shotgun (WGS) entry which is preliminary data.</text>
</comment>
<feature type="domain" description="Heme haloperoxidase family profile" evidence="8">
    <location>
        <begin position="20"/>
        <end position="200"/>
    </location>
</feature>
<evidence type="ECO:0000256" key="5">
    <source>
        <dbReference type="ARBA" id="ARBA00023002"/>
    </source>
</evidence>
<dbReference type="InterPro" id="IPR000028">
    <property type="entry name" value="Chloroperoxidase"/>
</dbReference>
<keyword evidence="4" id="KW-0479">Metal-binding</keyword>
<comment type="cofactor">
    <cofactor evidence="1">
        <name>heme b</name>
        <dbReference type="ChEBI" id="CHEBI:60344"/>
    </cofactor>
</comment>
<keyword evidence="10" id="KW-1185">Reference proteome</keyword>
<accession>A0A9P7FQZ4</accession>
<reference evidence="9" key="1">
    <citation type="submission" date="2021-02" db="EMBL/GenBank/DDBJ databases">
        <authorList>
            <person name="Nieuwenhuis M."/>
            <person name="Van De Peppel L.J.J."/>
        </authorList>
    </citation>
    <scope>NUCLEOTIDE SEQUENCE</scope>
    <source>
        <strain evidence="9">D49</strain>
    </source>
</reference>
<keyword evidence="2" id="KW-0575">Peroxidase</keyword>
<dbReference type="GO" id="GO:0046872">
    <property type="term" value="F:metal ion binding"/>
    <property type="evidence" value="ECO:0007669"/>
    <property type="project" value="UniProtKB-KW"/>
</dbReference>
<evidence type="ECO:0000256" key="6">
    <source>
        <dbReference type="ARBA" id="ARBA00023004"/>
    </source>
</evidence>
<dbReference type="Proteomes" id="UP000717328">
    <property type="component" value="Unassembled WGS sequence"/>
</dbReference>
<evidence type="ECO:0000256" key="7">
    <source>
        <dbReference type="ARBA" id="ARBA00025795"/>
    </source>
</evidence>
<gene>
    <name evidence="9" type="ORF">H0H81_001363</name>
</gene>
<sequence>MYVPSLLGVMMRMIDTMDSARDGKNLGVFQLVAGLKAGYNLSTPLAYFLAIGGFVLLHRLRKFDLHYIGRHGYVEHDASLVHHNTPAGEKFAPIAVDHELVDALIADVKAVNKAGEGSTIMDAVDVARARVRREKESPPLGAKSAEIARGEMGIILGVMETQAGTKKGVPVEWMREWIEHERLPKDWKPTHVQGLFDVVHRSKAIRTAMDELRKAEADQPIQEKPKA</sequence>
<dbReference type="Gene3D" id="1.10.489.10">
    <property type="entry name" value="Chloroperoxidase-like"/>
    <property type="match status" value="1"/>
</dbReference>
<organism evidence="9 10">
    <name type="scientific">Sphagnurus paluster</name>
    <dbReference type="NCBI Taxonomy" id="117069"/>
    <lineage>
        <taxon>Eukaryota</taxon>
        <taxon>Fungi</taxon>
        <taxon>Dikarya</taxon>
        <taxon>Basidiomycota</taxon>
        <taxon>Agaricomycotina</taxon>
        <taxon>Agaricomycetes</taxon>
        <taxon>Agaricomycetidae</taxon>
        <taxon>Agaricales</taxon>
        <taxon>Tricholomatineae</taxon>
        <taxon>Lyophyllaceae</taxon>
        <taxon>Sphagnurus</taxon>
    </lineage>
</organism>
<evidence type="ECO:0000256" key="2">
    <source>
        <dbReference type="ARBA" id="ARBA00022559"/>
    </source>
</evidence>
<dbReference type="PANTHER" id="PTHR33577">
    <property type="entry name" value="STERIGMATOCYSTIN BIOSYNTHESIS PEROXIDASE STCC-RELATED"/>
    <property type="match status" value="1"/>
</dbReference>
<dbReference type="OrthoDB" id="407298at2759"/>
<evidence type="ECO:0000256" key="1">
    <source>
        <dbReference type="ARBA" id="ARBA00001970"/>
    </source>
</evidence>
<protein>
    <recommendedName>
        <fullName evidence="8">Heme haloperoxidase family profile domain-containing protein</fullName>
    </recommendedName>
</protein>
<keyword evidence="3" id="KW-0349">Heme</keyword>
<evidence type="ECO:0000313" key="10">
    <source>
        <dbReference type="Proteomes" id="UP000717328"/>
    </source>
</evidence>
<dbReference type="PROSITE" id="PS51405">
    <property type="entry name" value="HEME_HALOPEROXIDASE"/>
    <property type="match status" value="1"/>
</dbReference>
<evidence type="ECO:0000313" key="9">
    <source>
        <dbReference type="EMBL" id="KAG5634623.1"/>
    </source>
</evidence>
<keyword evidence="5" id="KW-0560">Oxidoreductase</keyword>